<dbReference type="Proteomes" id="UP001238163">
    <property type="component" value="Unassembled WGS sequence"/>
</dbReference>
<dbReference type="SUPFAM" id="SSF50998">
    <property type="entry name" value="Quinoprotein alcohol dehydrogenase-like"/>
    <property type="match status" value="1"/>
</dbReference>
<name>A0AAE4ANV8_9BACT</name>
<evidence type="ECO:0008006" key="3">
    <source>
        <dbReference type="Google" id="ProtNLM"/>
    </source>
</evidence>
<dbReference type="InterPro" id="IPR015943">
    <property type="entry name" value="WD40/YVTN_repeat-like_dom_sf"/>
</dbReference>
<dbReference type="InterPro" id="IPR011047">
    <property type="entry name" value="Quinoprotein_ADH-like_sf"/>
</dbReference>
<accession>A0AAE4ANV8</accession>
<protein>
    <recommendedName>
        <fullName evidence="3">LVIVD repeat protein</fullName>
    </recommendedName>
</protein>
<evidence type="ECO:0000313" key="2">
    <source>
        <dbReference type="Proteomes" id="UP001238163"/>
    </source>
</evidence>
<reference evidence="1" key="1">
    <citation type="submission" date="2023-07" db="EMBL/GenBank/DDBJ databases">
        <title>Genomic Encyclopedia of Type Strains, Phase IV (KMG-IV): sequencing the most valuable type-strain genomes for metagenomic binning, comparative biology and taxonomic classification.</title>
        <authorList>
            <person name="Goeker M."/>
        </authorList>
    </citation>
    <scope>NUCLEOTIDE SEQUENCE</scope>
    <source>
        <strain evidence="1">DSM 24202</strain>
    </source>
</reference>
<gene>
    <name evidence="1" type="ORF">J3R75_001410</name>
</gene>
<dbReference type="EMBL" id="JAUSVL010000001">
    <property type="protein sequence ID" value="MDQ0289303.1"/>
    <property type="molecule type" value="Genomic_DNA"/>
</dbReference>
<dbReference type="RefSeq" id="WP_307260721.1">
    <property type="nucleotide sequence ID" value="NZ_JAUSVL010000001.1"/>
</dbReference>
<organism evidence="1 2">
    <name type="scientific">Oligosphaera ethanolica</name>
    <dbReference type="NCBI Taxonomy" id="760260"/>
    <lineage>
        <taxon>Bacteria</taxon>
        <taxon>Pseudomonadati</taxon>
        <taxon>Lentisphaerota</taxon>
        <taxon>Oligosphaeria</taxon>
        <taxon>Oligosphaerales</taxon>
        <taxon>Oligosphaeraceae</taxon>
        <taxon>Oligosphaera</taxon>
    </lineage>
</organism>
<comment type="caution">
    <text evidence="1">The sequence shown here is derived from an EMBL/GenBank/DDBJ whole genome shotgun (WGS) entry which is preliminary data.</text>
</comment>
<evidence type="ECO:0000313" key="1">
    <source>
        <dbReference type="EMBL" id="MDQ0289303.1"/>
    </source>
</evidence>
<dbReference type="InterPro" id="IPR013211">
    <property type="entry name" value="LVIVD"/>
</dbReference>
<keyword evidence="2" id="KW-1185">Reference proteome</keyword>
<dbReference type="Gene3D" id="2.130.10.10">
    <property type="entry name" value="YVTN repeat-like/Quinoprotein amine dehydrogenase"/>
    <property type="match status" value="1"/>
</dbReference>
<dbReference type="AlphaFoldDB" id="A0AAE4ANV8"/>
<dbReference type="Pfam" id="PF08309">
    <property type="entry name" value="LVIVD"/>
    <property type="match status" value="5"/>
</dbReference>
<sequence>MLVLMRIFWLLPEAKAPVGSFADENWRRGSAWRGRRLFHHEKGITMKVIALMSVLIATCAAAAPDPAVYGPALAAETVAGSSGCSAVEVAGDYLYAAGADSLAVYDIKTDPAKPVLVGELKEIKGSRQLAIYQDRAYITARNRGLWIVDIADPRAPKLIRQFDTIELATGIAATENVIFVAHRVYGVQLLDVTDPRFPRHISQVRTAEAQSVVYRDGMLYIGDWGAGKLTIVDVHDLRQPKVVAQGTLDGLGDGVFVKDNLCFCSTGHDAKTGPKEDRPGNGRGVEVFDVADPTAPKKLGVFKFPRFLPRDNDYWTSRACGSTLYCVDSHNGFYMIDVSDPANMKGIGHLQLPPPVYAWKIPEERKLRNDCCASLATGDGVVYIAGLTTGIHVVRTAAAHKQPQPELRLDIPAEVPAAVDPRLRRYDLHCQVRRVAVKDDFAYVAASHAGLKLFSIGADGLKELRTWERECVYDVSVHGDTLFVAENIRDLAVYRIAADGDLTEIGRGQLPRDGSVQIIHPFMGGNYLAVSCGTGQFFILDATDVTQLKSVYAGGAGGILYADMFPTRDWHGVFPVNWHSRGIAWYDLNGGKPVVKSTGNPPEGSQMDGIDRLDSGLFVFPVRGSQLALIDPASPGEPKIVEVNGIVADMPVRGIPTVSGDVVAFASRRNGKVVTLDVSTPESPVVVKDRCYDLSQGNCDRIAFHRGKMIIPAGHYGLFLEK</sequence>
<proteinExistence type="predicted"/>